<evidence type="ECO:0000313" key="9">
    <source>
        <dbReference type="EMBL" id="BBM85669.1"/>
    </source>
</evidence>
<reference evidence="9 10" key="1">
    <citation type="submission" date="2019-08" db="EMBL/GenBank/DDBJ databases">
        <title>Complete genome sequence of Candidatus Uab amorphum.</title>
        <authorList>
            <person name="Shiratori T."/>
            <person name="Suzuki S."/>
            <person name="Kakizawa Y."/>
            <person name="Ishida K."/>
        </authorList>
    </citation>
    <scope>NUCLEOTIDE SEQUENCE [LARGE SCALE GENOMIC DNA]</scope>
    <source>
        <strain evidence="9 10">SRT547</strain>
    </source>
</reference>
<dbReference type="PRINTS" id="PR00765">
    <property type="entry name" value="CRBOXYPTASEA"/>
</dbReference>
<dbReference type="SUPFAM" id="SSF49464">
    <property type="entry name" value="Carboxypeptidase regulatory domain-like"/>
    <property type="match status" value="1"/>
</dbReference>
<gene>
    <name evidence="9" type="ORF">UABAM_04043</name>
</gene>
<comment type="similarity">
    <text evidence="2 7">Belongs to the peptidase M14 family.</text>
</comment>
<dbReference type="InterPro" id="IPR008969">
    <property type="entry name" value="CarboxyPept-like_regulatory"/>
</dbReference>
<keyword evidence="6" id="KW-0482">Metalloprotease</keyword>
<keyword evidence="4" id="KW-0378">Hydrolase</keyword>
<evidence type="ECO:0000313" key="10">
    <source>
        <dbReference type="Proteomes" id="UP000326354"/>
    </source>
</evidence>
<keyword evidence="3" id="KW-0645">Protease</keyword>
<dbReference type="AlphaFoldDB" id="A0A5S9IPI1"/>
<dbReference type="GO" id="GO:0008270">
    <property type="term" value="F:zinc ion binding"/>
    <property type="evidence" value="ECO:0007669"/>
    <property type="project" value="InterPro"/>
</dbReference>
<dbReference type="PROSITE" id="PS52035">
    <property type="entry name" value="PEPTIDASE_M14"/>
    <property type="match status" value="1"/>
</dbReference>
<dbReference type="EMBL" id="AP019860">
    <property type="protein sequence ID" value="BBM85669.1"/>
    <property type="molecule type" value="Genomic_DNA"/>
</dbReference>
<dbReference type="GO" id="GO:0005615">
    <property type="term" value="C:extracellular space"/>
    <property type="evidence" value="ECO:0007669"/>
    <property type="project" value="TreeGrafter"/>
</dbReference>
<dbReference type="InterPro" id="IPR000834">
    <property type="entry name" value="Peptidase_M14"/>
</dbReference>
<evidence type="ECO:0000256" key="2">
    <source>
        <dbReference type="ARBA" id="ARBA00005988"/>
    </source>
</evidence>
<feature type="active site" description="Proton donor/acceptor" evidence="7">
    <location>
        <position position="360"/>
    </location>
</feature>
<dbReference type="RefSeq" id="WP_173013440.1">
    <property type="nucleotide sequence ID" value="NZ_AP019860.1"/>
</dbReference>
<evidence type="ECO:0000256" key="3">
    <source>
        <dbReference type="ARBA" id="ARBA00022670"/>
    </source>
</evidence>
<dbReference type="Gene3D" id="2.60.40.1120">
    <property type="entry name" value="Carboxypeptidase-like, regulatory domain"/>
    <property type="match status" value="1"/>
</dbReference>
<evidence type="ECO:0000256" key="4">
    <source>
        <dbReference type="ARBA" id="ARBA00022801"/>
    </source>
</evidence>
<feature type="domain" description="Peptidase M14" evidence="8">
    <location>
        <begin position="105"/>
        <end position="383"/>
    </location>
</feature>
<name>A0A5S9IPI1_UABAM</name>
<dbReference type="GO" id="GO:0004181">
    <property type="term" value="F:metallocarboxypeptidase activity"/>
    <property type="evidence" value="ECO:0007669"/>
    <property type="project" value="InterPro"/>
</dbReference>
<protein>
    <submittedName>
        <fullName evidence="9">Peptidase M14</fullName>
    </submittedName>
</protein>
<sequence>MGKTIRILLATIFFVAVSAEQYYLITVKVDSNNVQKVREHLETKGFDISGYNKETSRLEIITSTPRFLEKECSILQSRGMTFAIDEIISSESYNSYHAKREQAESYYGPEETLQELQQLEKTYPKWAKVFNLNEWLGLGNTVEGRSLYALQVSSNPDLLEDEAKIVIIGQHHARELMTHHAVLDSAKDYLQRAQQGEAKLLSAIENSAVWFVPVVNPDGLAYVFSNERMWRKNRTRNNDGSHGVDINRNYSFKWGACGSNSSSGSSQVFKGPSAQSEIETKVMDRLNAKLQAQYIISYHSSGDEVLYPYRCGFMAEANVYNDVRDRLARHIGFGKRFASSSGEDFEHHYGMYGSISFLLEIGSSFQPSFSTYRNRVWPNVQKVLPFMLDELAKPHVHIKVMDKNTGKPLAASLNMAEINFKEQEQRTADEHGSYRWRLVPGKYNLTIKMAKYKEQKIIIQAGQKSNYFVELEK</sequence>
<dbReference type="GO" id="GO:0006508">
    <property type="term" value="P:proteolysis"/>
    <property type="evidence" value="ECO:0007669"/>
    <property type="project" value="UniProtKB-KW"/>
</dbReference>
<comment type="cofactor">
    <cofactor evidence="1">
        <name>Zn(2+)</name>
        <dbReference type="ChEBI" id="CHEBI:29105"/>
    </cofactor>
</comment>
<dbReference type="Gene3D" id="3.40.630.10">
    <property type="entry name" value="Zn peptidases"/>
    <property type="match status" value="1"/>
</dbReference>
<organism evidence="9 10">
    <name type="scientific">Uabimicrobium amorphum</name>
    <dbReference type="NCBI Taxonomy" id="2596890"/>
    <lineage>
        <taxon>Bacteria</taxon>
        <taxon>Pseudomonadati</taxon>
        <taxon>Planctomycetota</taxon>
        <taxon>Candidatus Uabimicrobiia</taxon>
        <taxon>Candidatus Uabimicrobiales</taxon>
        <taxon>Candidatus Uabimicrobiaceae</taxon>
        <taxon>Candidatus Uabimicrobium</taxon>
    </lineage>
</organism>
<accession>A0A5S9IPI1</accession>
<proteinExistence type="inferred from homology"/>
<evidence type="ECO:0000259" key="8">
    <source>
        <dbReference type="PROSITE" id="PS52035"/>
    </source>
</evidence>
<dbReference type="Pfam" id="PF00246">
    <property type="entry name" value="Peptidase_M14"/>
    <property type="match status" value="1"/>
</dbReference>
<evidence type="ECO:0000256" key="1">
    <source>
        <dbReference type="ARBA" id="ARBA00001947"/>
    </source>
</evidence>
<dbReference type="PANTHER" id="PTHR11705:SF143">
    <property type="entry name" value="SLL0236 PROTEIN"/>
    <property type="match status" value="1"/>
</dbReference>
<dbReference type="SMART" id="SM00631">
    <property type="entry name" value="Zn_pept"/>
    <property type="match status" value="1"/>
</dbReference>
<keyword evidence="10" id="KW-1185">Reference proteome</keyword>
<keyword evidence="5" id="KW-0862">Zinc</keyword>
<dbReference type="SUPFAM" id="SSF53187">
    <property type="entry name" value="Zn-dependent exopeptidases"/>
    <property type="match status" value="1"/>
</dbReference>
<dbReference type="KEGG" id="uam:UABAM_04043"/>
<evidence type="ECO:0000256" key="5">
    <source>
        <dbReference type="ARBA" id="ARBA00022833"/>
    </source>
</evidence>
<evidence type="ECO:0000256" key="6">
    <source>
        <dbReference type="ARBA" id="ARBA00023049"/>
    </source>
</evidence>
<dbReference type="PANTHER" id="PTHR11705">
    <property type="entry name" value="PROTEASE FAMILY M14 CARBOXYPEPTIDASE A,B"/>
    <property type="match status" value="1"/>
</dbReference>
<evidence type="ECO:0000256" key="7">
    <source>
        <dbReference type="PROSITE-ProRule" id="PRU01379"/>
    </source>
</evidence>
<dbReference type="Proteomes" id="UP000326354">
    <property type="component" value="Chromosome"/>
</dbReference>